<feature type="transmembrane region" description="Helical" evidence="1">
    <location>
        <begin position="155"/>
        <end position="173"/>
    </location>
</feature>
<gene>
    <name evidence="2" type="ORF">A2983_02175</name>
</gene>
<dbReference type="PANTHER" id="PTHR30238">
    <property type="entry name" value="MEMBRANE BOUND PREDICTED REDOX MODULATOR"/>
    <property type="match status" value="1"/>
</dbReference>
<dbReference type="EMBL" id="MFQH01000015">
    <property type="protein sequence ID" value="OGH78235.1"/>
    <property type="molecule type" value="Genomic_DNA"/>
</dbReference>
<name>A0A1F6N2L7_9BACT</name>
<dbReference type="PANTHER" id="PTHR30238:SF4">
    <property type="entry name" value="SLL1022 PROTEIN"/>
    <property type="match status" value="1"/>
</dbReference>
<organism evidence="2 3">
    <name type="scientific">Candidatus Magasanikbacteria bacterium RIFCSPLOWO2_01_FULL_40_15</name>
    <dbReference type="NCBI Taxonomy" id="1798686"/>
    <lineage>
        <taxon>Bacteria</taxon>
        <taxon>Candidatus Magasanikiibacteriota</taxon>
    </lineage>
</organism>
<accession>A0A1F6N2L7</accession>
<feature type="transmembrane region" description="Helical" evidence="1">
    <location>
        <begin position="255"/>
        <end position="272"/>
    </location>
</feature>
<feature type="transmembrane region" description="Helical" evidence="1">
    <location>
        <begin position="41"/>
        <end position="65"/>
    </location>
</feature>
<feature type="transmembrane region" description="Helical" evidence="1">
    <location>
        <begin position="278"/>
        <end position="295"/>
    </location>
</feature>
<dbReference type="InterPro" id="IPR007427">
    <property type="entry name" value="DUF475"/>
</dbReference>
<dbReference type="Proteomes" id="UP000177040">
    <property type="component" value="Unassembled WGS sequence"/>
</dbReference>
<evidence type="ECO:0000256" key="1">
    <source>
        <dbReference type="SAM" id="Phobius"/>
    </source>
</evidence>
<evidence type="ECO:0000313" key="3">
    <source>
        <dbReference type="Proteomes" id="UP000177040"/>
    </source>
</evidence>
<sequence length="304" mass="33503">MWIDIVIIIGLIVFEVVSSIDNAIVNAHMLKTMGEKARKWFLVWGIFFAVFVARGILPFLIVWLATPGLGFLAAVSATFGSSETAAAAIESSSYILLTGGGMFLLLLYFHWLFLEKKDPYFFSDKWVKEHHGVWFFAIAALMLVGVMYLTRDQPLAMIAAATGNAVFFILYGFRETAEKGEKKMEQGGVSDLAKLAYLEVLDLSFSIDGIFGAFAFTTSIMLILIGNGIGALVVRELTIRGVDKVGNYKWLKNGAMTSIGFLGAFMTAEALGVHMAEWIPTVTTCLLVGVTFWASHRHLKKQQS</sequence>
<feature type="transmembrane region" description="Helical" evidence="1">
    <location>
        <begin position="6"/>
        <end position="29"/>
    </location>
</feature>
<reference evidence="2 3" key="1">
    <citation type="journal article" date="2016" name="Nat. Commun.">
        <title>Thousands of microbial genomes shed light on interconnected biogeochemical processes in an aquifer system.</title>
        <authorList>
            <person name="Anantharaman K."/>
            <person name="Brown C.T."/>
            <person name="Hug L.A."/>
            <person name="Sharon I."/>
            <person name="Castelle C.J."/>
            <person name="Probst A.J."/>
            <person name="Thomas B.C."/>
            <person name="Singh A."/>
            <person name="Wilkins M.J."/>
            <person name="Karaoz U."/>
            <person name="Brodie E.L."/>
            <person name="Williams K.H."/>
            <person name="Hubbard S.S."/>
            <person name="Banfield J.F."/>
        </authorList>
    </citation>
    <scope>NUCLEOTIDE SEQUENCE [LARGE SCALE GENOMIC DNA]</scope>
</reference>
<keyword evidence="1" id="KW-0472">Membrane</keyword>
<proteinExistence type="predicted"/>
<keyword evidence="1" id="KW-1133">Transmembrane helix</keyword>
<protein>
    <recommendedName>
        <fullName evidence="4">DUF475 domain-containing protein</fullName>
    </recommendedName>
</protein>
<comment type="caution">
    <text evidence="2">The sequence shown here is derived from an EMBL/GenBank/DDBJ whole genome shotgun (WGS) entry which is preliminary data.</text>
</comment>
<feature type="transmembrane region" description="Helical" evidence="1">
    <location>
        <begin position="210"/>
        <end position="234"/>
    </location>
</feature>
<keyword evidence="1" id="KW-0812">Transmembrane</keyword>
<feature type="transmembrane region" description="Helical" evidence="1">
    <location>
        <begin position="133"/>
        <end position="150"/>
    </location>
</feature>
<dbReference type="AlphaFoldDB" id="A0A1F6N2L7"/>
<feature type="transmembrane region" description="Helical" evidence="1">
    <location>
        <begin position="94"/>
        <end position="113"/>
    </location>
</feature>
<evidence type="ECO:0008006" key="4">
    <source>
        <dbReference type="Google" id="ProtNLM"/>
    </source>
</evidence>
<evidence type="ECO:0000313" key="2">
    <source>
        <dbReference type="EMBL" id="OGH78235.1"/>
    </source>
</evidence>
<dbReference type="Pfam" id="PF04332">
    <property type="entry name" value="DUF475"/>
    <property type="match status" value="1"/>
</dbReference>